<sequence length="68" mass="7664">MSDSPCVRNCCLDQQNCCLGCGRLLDEIIEWHSADALRREQILELAQARLAERGNAVNVRHRVVTPSE</sequence>
<protein>
    <submittedName>
        <fullName evidence="1">DUF1289 domain-containing protein</fullName>
    </submittedName>
</protein>
<dbReference type="PANTHER" id="PTHR35175">
    <property type="entry name" value="DUF1289 DOMAIN-CONTAINING PROTEIN"/>
    <property type="match status" value="1"/>
</dbReference>
<reference evidence="1 2" key="2">
    <citation type="submission" date="2021-08" db="EMBL/GenBank/DDBJ databases">
        <title>Rheinheimera aquimaris sp. nov., isolated from seawater of the East Sea in Korea.</title>
        <authorList>
            <person name="Kim K.H."/>
            <person name="Wenting R."/>
            <person name="Kim K.R."/>
            <person name="Jeon C.O."/>
        </authorList>
    </citation>
    <scope>NUCLEOTIDE SEQUENCE [LARGE SCALE GENOMIC DNA]</scope>
    <source>
        <strain evidence="1 2">MA-13</strain>
    </source>
</reference>
<accession>A0ABS7XBN6</accession>
<comment type="caution">
    <text evidence="1">The sequence shown here is derived from an EMBL/GenBank/DDBJ whole genome shotgun (WGS) entry which is preliminary data.</text>
</comment>
<evidence type="ECO:0000313" key="2">
    <source>
        <dbReference type="Proteomes" id="UP000663814"/>
    </source>
</evidence>
<dbReference type="Proteomes" id="UP000663814">
    <property type="component" value="Unassembled WGS sequence"/>
</dbReference>
<dbReference type="PANTHER" id="PTHR35175:SF2">
    <property type="entry name" value="DUF1289 DOMAIN-CONTAINING PROTEIN"/>
    <property type="match status" value="1"/>
</dbReference>
<evidence type="ECO:0000313" key="1">
    <source>
        <dbReference type="EMBL" id="MBZ9612480.1"/>
    </source>
</evidence>
<keyword evidence="2" id="KW-1185">Reference proteome</keyword>
<dbReference type="Pfam" id="PF06945">
    <property type="entry name" value="DUF1289"/>
    <property type="match status" value="1"/>
</dbReference>
<gene>
    <name evidence="1" type="ORF">I4W93_012825</name>
</gene>
<name>A0ABS7XBN6_9GAMM</name>
<reference evidence="1 2" key="1">
    <citation type="submission" date="2020-12" db="EMBL/GenBank/DDBJ databases">
        <authorList>
            <person name="Ruan W."/>
            <person name="Khan S.A."/>
            <person name="Jeon C.O."/>
        </authorList>
    </citation>
    <scope>NUCLEOTIDE SEQUENCE [LARGE SCALE GENOMIC DNA]</scope>
    <source>
        <strain evidence="1 2">MA-13</strain>
    </source>
</reference>
<organism evidence="1 2">
    <name type="scientific">Rheinheimera maricola</name>
    <dbReference type="NCBI Taxonomy" id="2793282"/>
    <lineage>
        <taxon>Bacteria</taxon>
        <taxon>Pseudomonadati</taxon>
        <taxon>Pseudomonadota</taxon>
        <taxon>Gammaproteobacteria</taxon>
        <taxon>Chromatiales</taxon>
        <taxon>Chromatiaceae</taxon>
        <taxon>Rheinheimera</taxon>
    </lineage>
</organism>
<dbReference type="InterPro" id="IPR010710">
    <property type="entry name" value="DUF1289"/>
</dbReference>
<dbReference type="EMBL" id="JAERPS020000004">
    <property type="protein sequence ID" value="MBZ9612480.1"/>
    <property type="molecule type" value="Genomic_DNA"/>
</dbReference>
<dbReference type="RefSeq" id="WP_205311396.1">
    <property type="nucleotide sequence ID" value="NZ_JAERPS020000004.1"/>
</dbReference>
<proteinExistence type="predicted"/>